<dbReference type="Proteomes" id="UP000291422">
    <property type="component" value="Unassembled WGS sequence"/>
</dbReference>
<name>A0A4Q4NDB4_ALTAL</name>
<sequence>MSGTNAGEYFMKLCWWAESGRDLEDLEVADESLKIW</sequence>
<proteinExistence type="predicted"/>
<organism evidence="1 2">
    <name type="scientific">Alternaria alternata</name>
    <name type="common">Alternaria rot fungus</name>
    <name type="synonym">Torula alternata</name>
    <dbReference type="NCBI Taxonomy" id="5599"/>
    <lineage>
        <taxon>Eukaryota</taxon>
        <taxon>Fungi</taxon>
        <taxon>Dikarya</taxon>
        <taxon>Ascomycota</taxon>
        <taxon>Pezizomycotina</taxon>
        <taxon>Dothideomycetes</taxon>
        <taxon>Pleosporomycetidae</taxon>
        <taxon>Pleosporales</taxon>
        <taxon>Pleosporineae</taxon>
        <taxon>Pleosporaceae</taxon>
        <taxon>Alternaria</taxon>
        <taxon>Alternaria sect. Alternaria</taxon>
        <taxon>Alternaria alternata complex</taxon>
    </lineage>
</organism>
<gene>
    <name evidence="1" type="ORF">AA0117_g6916</name>
</gene>
<protein>
    <submittedName>
        <fullName evidence="1">Uncharacterized protein</fullName>
    </submittedName>
</protein>
<dbReference type="AlphaFoldDB" id="A0A4Q4NDB4"/>
<comment type="caution">
    <text evidence="1">The sequence shown here is derived from an EMBL/GenBank/DDBJ whole genome shotgun (WGS) entry which is preliminary data.</text>
</comment>
<accession>A0A4Q4NDB4</accession>
<dbReference type="EMBL" id="PDXD01000017">
    <property type="protein sequence ID" value="RYN74473.1"/>
    <property type="molecule type" value="Genomic_DNA"/>
</dbReference>
<evidence type="ECO:0000313" key="1">
    <source>
        <dbReference type="EMBL" id="RYN74473.1"/>
    </source>
</evidence>
<reference evidence="2" key="1">
    <citation type="journal article" date="2019" name="bioRxiv">
        <title>Genomics, evolutionary history and diagnostics of the Alternaria alternata species group including apple and Asian pear pathotypes.</title>
        <authorList>
            <person name="Armitage A.D."/>
            <person name="Cockerton H.M."/>
            <person name="Sreenivasaprasad S."/>
            <person name="Woodhall J.W."/>
            <person name="Lane C.R."/>
            <person name="Harrison R.J."/>
            <person name="Clarkson J.P."/>
        </authorList>
    </citation>
    <scope>NUCLEOTIDE SEQUENCE [LARGE SCALE GENOMIC DNA]</scope>
    <source>
        <strain evidence="2">FERA 1177</strain>
    </source>
</reference>
<evidence type="ECO:0000313" key="2">
    <source>
        <dbReference type="Proteomes" id="UP000291422"/>
    </source>
</evidence>